<dbReference type="PANTHER" id="PTHR43617:SF34">
    <property type="entry name" value="PUTATIVE-RELATED"/>
    <property type="match status" value="1"/>
</dbReference>
<dbReference type="Proteomes" id="UP000016504">
    <property type="component" value="Unassembled WGS sequence"/>
</dbReference>
<dbReference type="CDD" id="cd04301">
    <property type="entry name" value="NAT_SF"/>
    <property type="match status" value="1"/>
</dbReference>
<evidence type="ECO:0000313" key="4">
    <source>
        <dbReference type="Proteomes" id="UP000016504"/>
    </source>
</evidence>
<keyword evidence="5" id="KW-1185">Reference proteome</keyword>
<dbReference type="RefSeq" id="WP_021493012.1">
    <property type="nucleotide sequence ID" value="NZ_AVQG01000056.1"/>
</dbReference>
<proteinExistence type="predicted"/>
<dbReference type="Proteomes" id="UP000814078">
    <property type="component" value="Unassembled WGS sequence"/>
</dbReference>
<evidence type="ECO:0000313" key="5">
    <source>
        <dbReference type="Proteomes" id="UP000814078"/>
    </source>
</evidence>
<dbReference type="EMBL" id="WKCM01000017">
    <property type="protein sequence ID" value="MCF5319082.1"/>
    <property type="molecule type" value="Genomic_DNA"/>
</dbReference>
<comment type="caution">
    <text evidence="2">The sequence shown here is derived from an EMBL/GenBank/DDBJ whole genome shotgun (WGS) entry which is preliminary data.</text>
</comment>
<dbReference type="EMBL" id="AVQG01000056">
    <property type="protein sequence ID" value="ERH48496.1"/>
    <property type="molecule type" value="Genomic_DNA"/>
</dbReference>
<protein>
    <submittedName>
        <fullName evidence="3">GNAT family N-acetyltransferase</fullName>
    </submittedName>
</protein>
<sequence>MIRKALPSDAKTIAQVHISSWQAAYRDLMPAQYLSSLEATLAQRESFWMRALESDESNVWVAQVDKQVVGWISVGASRDEDAAGANTGEVMAIYVLARYWQTGAGLALWKAGLQTLRECGFQGVTLWVLSLNERAIRFYRRAGCVADAGSERNLIRGGVTLEEVRYRLAFPAQQGDVHDGP</sequence>
<dbReference type="Gene3D" id="3.40.630.30">
    <property type="match status" value="1"/>
</dbReference>
<evidence type="ECO:0000313" key="3">
    <source>
        <dbReference type="EMBL" id="MCF5319082.1"/>
    </source>
</evidence>
<reference evidence="2 4" key="1">
    <citation type="submission" date="2013-08" db="EMBL/GenBank/DDBJ databases">
        <title>Biodegradation of aromatic compounds in biofilm forming Pseudomonas isolated from sewage sludge.</title>
        <authorList>
            <person name="Qureshi A."/>
            <person name="Ghosh S."/>
            <person name="Khardenavis A.A."/>
            <person name="Kapley A."/>
            <person name="Purohit H.J."/>
        </authorList>
    </citation>
    <scope>NUCLEOTIDE SEQUENCE [LARGE SCALE GENOMIC DNA]</scope>
    <source>
        <strain evidence="2 4">EGD-AQ6</strain>
    </source>
</reference>
<dbReference type="PANTHER" id="PTHR43617">
    <property type="entry name" value="L-AMINO ACID N-ACETYLTRANSFERASE"/>
    <property type="match status" value="1"/>
</dbReference>
<dbReference type="InterPro" id="IPR050276">
    <property type="entry name" value="MshD_Acetyltransferase"/>
</dbReference>
<accession>U1SQH1</accession>
<gene>
    <name evidence="3" type="ORF">GIW13_12355</name>
    <name evidence="2" type="ORF">O204_11365</name>
</gene>
<name>U1SQH1_9PSED</name>
<organism evidence="2 4">
    <name type="scientific">Pseudomonas simiae</name>
    <dbReference type="NCBI Taxonomy" id="321846"/>
    <lineage>
        <taxon>Bacteria</taxon>
        <taxon>Pseudomonadati</taxon>
        <taxon>Pseudomonadota</taxon>
        <taxon>Gammaproteobacteria</taxon>
        <taxon>Pseudomonadales</taxon>
        <taxon>Pseudomonadaceae</taxon>
        <taxon>Pseudomonas</taxon>
    </lineage>
</organism>
<dbReference type="SUPFAM" id="SSF55729">
    <property type="entry name" value="Acyl-CoA N-acyltransferases (Nat)"/>
    <property type="match status" value="1"/>
</dbReference>
<dbReference type="PROSITE" id="PS51186">
    <property type="entry name" value="GNAT"/>
    <property type="match status" value="1"/>
</dbReference>
<accession>A0A2T0I2L8</accession>
<dbReference type="GeneID" id="45623505"/>
<dbReference type="GO" id="GO:0016747">
    <property type="term" value="F:acyltransferase activity, transferring groups other than amino-acyl groups"/>
    <property type="evidence" value="ECO:0007669"/>
    <property type="project" value="InterPro"/>
</dbReference>
<evidence type="ECO:0000259" key="1">
    <source>
        <dbReference type="PROSITE" id="PS51186"/>
    </source>
</evidence>
<reference evidence="3 5" key="2">
    <citation type="submission" date="2019-11" db="EMBL/GenBank/DDBJ databases">
        <title>Epiphytic Pseudomonas syringae from cherry orchards.</title>
        <authorList>
            <person name="Hulin M.T."/>
        </authorList>
    </citation>
    <scope>NUCLEOTIDE SEQUENCE [LARGE SCALE GENOMIC DNA]</scope>
    <source>
        <strain evidence="3 5">PA-5-11C</strain>
    </source>
</reference>
<dbReference type="PATRIC" id="fig|1390371.3.peg.4835"/>
<evidence type="ECO:0000313" key="2">
    <source>
        <dbReference type="EMBL" id="ERH48496.1"/>
    </source>
</evidence>
<dbReference type="InterPro" id="IPR016181">
    <property type="entry name" value="Acyl_CoA_acyltransferase"/>
</dbReference>
<feature type="domain" description="N-acetyltransferase" evidence="1">
    <location>
        <begin position="1"/>
        <end position="171"/>
    </location>
</feature>
<dbReference type="Pfam" id="PF00583">
    <property type="entry name" value="Acetyltransf_1"/>
    <property type="match status" value="1"/>
</dbReference>
<dbReference type="InterPro" id="IPR000182">
    <property type="entry name" value="GNAT_dom"/>
</dbReference>
<dbReference type="AlphaFoldDB" id="U1SQH1"/>